<feature type="active site" evidence="9">
    <location>
        <position position="329"/>
    </location>
</feature>
<proteinExistence type="inferred from homology"/>
<evidence type="ECO:0000256" key="8">
    <source>
        <dbReference type="PROSITE-ProRule" id="PRU01024"/>
    </source>
</evidence>
<evidence type="ECO:0000256" key="2">
    <source>
        <dbReference type="ARBA" id="ARBA00022679"/>
    </source>
</evidence>
<evidence type="ECO:0000313" key="10">
    <source>
        <dbReference type="EMBL" id="SHM39440.1"/>
    </source>
</evidence>
<dbReference type="FunFam" id="2.40.50.1070:FF:000001">
    <property type="entry name" value="tRNA/tmRNA (uracil-C(5))-methyltransferase"/>
    <property type="match status" value="1"/>
</dbReference>
<dbReference type="EC" id="2.1.1.35" evidence="7"/>
<sequence length="374" mass="42212">MAIPQVEPQHYDAQLAAKRDAVTHLFAAFDTPALEVHDSPPSHYRQRCEFRLWHEGDDVFYAMFEVEAGEGDNGRKNKRTVRLDQYAVASEAINALMPPLREAFLASETLRRKLFQIEFLTTLSGEALVTLVYHRPLDDVWEAEARALEQSLGIMIIGRSRKQRLVLTRDHVWEHLHVDGKAFAYQQVENSFTQPNAQVCQKMLAWARDVTAGSQAQDLVELYCGNGNFTIALAENFRRVLATEISRTSVASAQVNLQANNVDNVHVARMSAEDFALALKGEKHGRRVAEMALDGYDFSTVLVDPPRAGLDDASCAQISGYERIVYISCNPETLAQNLGLLTRTHRIERFALFDQFPFTDHCECGVMLTRRENV</sequence>
<dbReference type="CDD" id="cd02440">
    <property type="entry name" value="AdoMet_MTases"/>
    <property type="match status" value="1"/>
</dbReference>
<feature type="active site" description="Proton acceptor" evidence="7">
    <location>
        <position position="363"/>
    </location>
</feature>
<dbReference type="FunCoup" id="A0A1M7IFF2">
    <property type="interactions" value="87"/>
</dbReference>
<evidence type="ECO:0000313" key="11">
    <source>
        <dbReference type="Proteomes" id="UP000190911"/>
    </source>
</evidence>
<accession>A0A1M7IFF2</accession>
<dbReference type="InParanoid" id="A0A1M7IFF2"/>
<evidence type="ECO:0000256" key="1">
    <source>
        <dbReference type="ARBA" id="ARBA00022603"/>
    </source>
</evidence>
<dbReference type="PANTHER" id="PTHR47790:SF2">
    <property type="entry name" value="TRNA_TMRNA (URACIL-C(5))-METHYLTRANSFERASE"/>
    <property type="match status" value="1"/>
</dbReference>
<feature type="binding site" evidence="7 8">
    <location>
        <position position="194"/>
    </location>
    <ligand>
        <name>S-adenosyl-L-methionine</name>
        <dbReference type="ChEBI" id="CHEBI:59789"/>
    </ligand>
</feature>
<feature type="active site" description="Nucleophile" evidence="7 8">
    <location>
        <position position="329"/>
    </location>
</feature>
<dbReference type="Gene3D" id="2.40.50.1070">
    <property type="match status" value="1"/>
</dbReference>
<comment type="similarity">
    <text evidence="7">Belongs to the class I-like SAM-binding methyltransferase superfamily. RNA M5U methyltransferase family. TrmA subfamily.</text>
</comment>
<keyword evidence="1 7" id="KW-0489">Methyltransferase</keyword>
<dbReference type="AlphaFoldDB" id="A0A1M7IFF2"/>
<keyword evidence="11" id="KW-1185">Reference proteome</keyword>
<dbReference type="EMBL" id="LT670847">
    <property type="protein sequence ID" value="SHM39440.1"/>
    <property type="molecule type" value="Genomic_DNA"/>
</dbReference>
<dbReference type="GO" id="GO:0000049">
    <property type="term" value="F:tRNA binding"/>
    <property type="evidence" value="ECO:0007669"/>
    <property type="project" value="TreeGrafter"/>
</dbReference>
<dbReference type="Pfam" id="PF05958">
    <property type="entry name" value="tRNA_U5-meth_tr"/>
    <property type="match status" value="1"/>
</dbReference>
<dbReference type="SUPFAM" id="SSF53335">
    <property type="entry name" value="S-adenosyl-L-methionine-dependent methyltransferases"/>
    <property type="match status" value="1"/>
</dbReference>
<dbReference type="GO" id="GO:0019843">
    <property type="term" value="F:rRNA binding"/>
    <property type="evidence" value="ECO:0007669"/>
    <property type="project" value="TreeGrafter"/>
</dbReference>
<dbReference type="Gene3D" id="3.40.50.150">
    <property type="entry name" value="Vaccinia Virus protein VP39"/>
    <property type="match status" value="1"/>
</dbReference>
<dbReference type="PROSITE" id="PS01230">
    <property type="entry name" value="TRMA_1"/>
    <property type="match status" value="1"/>
</dbReference>
<protein>
    <recommendedName>
        <fullName evidence="7">tRNA/tmRNA (uracil-C(5))-methyltransferase</fullName>
        <ecNumber evidence="7">2.1.1.35</ecNumber>
    </recommendedName>
    <alternativeName>
        <fullName evidence="7">tRNA (uracil(54)-C(5))-methyltransferase</fullName>
    </alternativeName>
    <alternativeName>
        <fullName evidence="7">tRNA(m5U54)-methyltransferase</fullName>
        <shortName evidence="7">RUMT</shortName>
    </alternativeName>
    <alternativeName>
        <fullName evidence="7">tmRNA (uracil(341)-C(5))-methyltransferase</fullName>
    </alternativeName>
</protein>
<comment type="catalytic activity">
    <reaction evidence="5 7">
        <text>uridine(341) in tmRNA + S-adenosyl-L-methionine = 5-methyluridine(341) in tmRNA + S-adenosyl-L-homocysteine + H(+)</text>
        <dbReference type="Rhea" id="RHEA:43612"/>
        <dbReference type="Rhea" id="RHEA-COMP:10630"/>
        <dbReference type="Rhea" id="RHEA-COMP:10631"/>
        <dbReference type="ChEBI" id="CHEBI:15378"/>
        <dbReference type="ChEBI" id="CHEBI:57856"/>
        <dbReference type="ChEBI" id="CHEBI:59789"/>
        <dbReference type="ChEBI" id="CHEBI:65315"/>
        <dbReference type="ChEBI" id="CHEBI:74447"/>
    </reaction>
</comment>
<dbReference type="RefSeq" id="WP_079554461.1">
    <property type="nucleotide sequence ID" value="NZ_LT670847.1"/>
</dbReference>
<dbReference type="Proteomes" id="UP000190911">
    <property type="component" value="Chromosome I"/>
</dbReference>
<dbReference type="InterPro" id="IPR030390">
    <property type="entry name" value="MeTrfase_TrmA_AS"/>
</dbReference>
<dbReference type="STRING" id="29571.SAMN05878437_2727"/>
<feature type="binding site" evidence="7 8">
    <location>
        <position position="244"/>
    </location>
    <ligand>
        <name>S-adenosyl-L-methionine</name>
        <dbReference type="ChEBI" id="CHEBI:59789"/>
    </ligand>
</feature>
<evidence type="ECO:0000256" key="5">
    <source>
        <dbReference type="ARBA" id="ARBA00051255"/>
    </source>
</evidence>
<evidence type="ECO:0000256" key="9">
    <source>
        <dbReference type="PROSITE-ProRule" id="PRU10015"/>
    </source>
</evidence>
<dbReference type="HAMAP" id="MF_01011">
    <property type="entry name" value="RNA_methyltr_TrmA"/>
    <property type="match status" value="1"/>
</dbReference>
<keyword evidence="4 7" id="KW-0819">tRNA processing</keyword>
<reference evidence="10 11" key="1">
    <citation type="submission" date="2016-11" db="EMBL/GenBank/DDBJ databases">
        <authorList>
            <person name="Jaros S."/>
            <person name="Januszkiewicz K."/>
            <person name="Wedrychowicz H."/>
        </authorList>
    </citation>
    <scope>NUCLEOTIDE SEQUENCE [LARGE SCALE GENOMIC DNA]</scope>
    <source>
        <strain evidence="10 11">ACAM 12</strain>
    </source>
</reference>
<dbReference type="PANTHER" id="PTHR47790">
    <property type="entry name" value="TRNA/TMRNA (URACIL-C(5))-METHYLTRANSFERASE"/>
    <property type="match status" value="1"/>
</dbReference>
<keyword evidence="3 7" id="KW-0949">S-adenosyl-L-methionine</keyword>
<feature type="binding site" evidence="7 8">
    <location>
        <position position="223"/>
    </location>
    <ligand>
        <name>S-adenosyl-L-methionine</name>
        <dbReference type="ChEBI" id="CHEBI:59789"/>
    </ligand>
</feature>
<evidence type="ECO:0000256" key="6">
    <source>
        <dbReference type="ARBA" id="ARBA00052788"/>
    </source>
</evidence>
<dbReference type="InterPro" id="IPR010280">
    <property type="entry name" value="U5_MeTrfase_fam"/>
</dbReference>
<evidence type="ECO:0000256" key="7">
    <source>
        <dbReference type="HAMAP-Rule" id="MF_01011"/>
    </source>
</evidence>
<feature type="binding site" evidence="7 8">
    <location>
        <position position="304"/>
    </location>
    <ligand>
        <name>S-adenosyl-L-methionine</name>
        <dbReference type="ChEBI" id="CHEBI:59789"/>
    </ligand>
</feature>
<dbReference type="GO" id="GO:0030488">
    <property type="term" value="P:tRNA methylation"/>
    <property type="evidence" value="ECO:0007669"/>
    <property type="project" value="UniProtKB-UniRule"/>
</dbReference>
<feature type="binding site" evidence="7">
    <location>
        <position position="228"/>
    </location>
    <ligand>
        <name>S-adenosyl-L-methionine</name>
        <dbReference type="ChEBI" id="CHEBI:59789"/>
    </ligand>
</feature>
<gene>
    <name evidence="7" type="primary">trmA</name>
    <name evidence="10" type="ORF">SAMN05878437_2727</name>
</gene>
<name>A0A1M7IFF2_9GAMM</name>
<evidence type="ECO:0000256" key="4">
    <source>
        <dbReference type="ARBA" id="ARBA00022694"/>
    </source>
</evidence>
<dbReference type="GO" id="GO:0005829">
    <property type="term" value="C:cytosol"/>
    <property type="evidence" value="ECO:0007669"/>
    <property type="project" value="TreeGrafter"/>
</dbReference>
<comment type="catalytic activity">
    <reaction evidence="6 7">
        <text>uridine(54) in tRNA + S-adenosyl-L-methionine = 5-methyluridine(54) in tRNA + S-adenosyl-L-homocysteine + H(+)</text>
        <dbReference type="Rhea" id="RHEA:42712"/>
        <dbReference type="Rhea" id="RHEA-COMP:10167"/>
        <dbReference type="Rhea" id="RHEA-COMP:10193"/>
        <dbReference type="ChEBI" id="CHEBI:15378"/>
        <dbReference type="ChEBI" id="CHEBI:57856"/>
        <dbReference type="ChEBI" id="CHEBI:59789"/>
        <dbReference type="ChEBI" id="CHEBI:65315"/>
        <dbReference type="ChEBI" id="CHEBI:74447"/>
        <dbReference type="EC" id="2.1.1.35"/>
    </reaction>
</comment>
<dbReference type="InterPro" id="IPR011869">
    <property type="entry name" value="TrmA_MeTrfase"/>
</dbReference>
<dbReference type="NCBIfam" id="TIGR02143">
    <property type="entry name" value="trmA_only"/>
    <property type="match status" value="1"/>
</dbReference>
<dbReference type="InterPro" id="IPR029063">
    <property type="entry name" value="SAM-dependent_MTases_sf"/>
</dbReference>
<comment type="function">
    <text evidence="7">Dual-specificity methyltransferase that catalyzes the formation of 5-methyluridine at position 54 (m5U54) in all tRNAs, and that of position 341 (m5U341) in tmRNA (transfer-mRNA).</text>
</comment>
<organism evidence="10 11">
    <name type="scientific">Vreelandella subglaciescola</name>
    <dbReference type="NCBI Taxonomy" id="29571"/>
    <lineage>
        <taxon>Bacteria</taxon>
        <taxon>Pseudomonadati</taxon>
        <taxon>Pseudomonadota</taxon>
        <taxon>Gammaproteobacteria</taxon>
        <taxon>Oceanospirillales</taxon>
        <taxon>Halomonadaceae</taxon>
        <taxon>Vreelandella</taxon>
    </lineage>
</organism>
<dbReference type="FunFam" id="3.40.50.150:FF:000012">
    <property type="entry name" value="tRNA/tmRNA (uracil-C(5))-methyltransferase"/>
    <property type="match status" value="1"/>
</dbReference>
<dbReference type="GO" id="GO:0030697">
    <property type="term" value="F:tRNA (uracil(54)-C5)-methyltransferase activity, S-adenosyl methionine-dependent"/>
    <property type="evidence" value="ECO:0007669"/>
    <property type="project" value="UniProtKB-UniRule"/>
</dbReference>
<keyword evidence="2 7" id="KW-0808">Transferase</keyword>
<dbReference type="PROSITE" id="PS51687">
    <property type="entry name" value="SAM_MT_RNA_M5U"/>
    <property type="match status" value="1"/>
</dbReference>
<evidence type="ECO:0000256" key="3">
    <source>
        <dbReference type="ARBA" id="ARBA00022691"/>
    </source>
</evidence>
<dbReference type="OrthoDB" id="9804590at2"/>